<dbReference type="OrthoDB" id="6637693at2759"/>
<dbReference type="Proteomes" id="UP000478052">
    <property type="component" value="Unassembled WGS sequence"/>
</dbReference>
<dbReference type="EMBL" id="VUJU01006528">
    <property type="protein sequence ID" value="KAF0748326.1"/>
    <property type="molecule type" value="Genomic_DNA"/>
</dbReference>
<reference evidence="1 2" key="1">
    <citation type="submission" date="2019-08" db="EMBL/GenBank/DDBJ databases">
        <title>Whole genome of Aphis craccivora.</title>
        <authorList>
            <person name="Voronova N.V."/>
            <person name="Shulinski R.S."/>
            <person name="Bandarenka Y.V."/>
            <person name="Zhorov D.G."/>
            <person name="Warner D."/>
        </authorList>
    </citation>
    <scope>NUCLEOTIDE SEQUENCE [LARGE SCALE GENOMIC DNA]</scope>
    <source>
        <strain evidence="1">180601</strain>
        <tissue evidence="1">Whole Body</tissue>
    </source>
</reference>
<evidence type="ECO:0000313" key="1">
    <source>
        <dbReference type="EMBL" id="KAF0748326.1"/>
    </source>
</evidence>
<proteinExistence type="predicted"/>
<name>A0A6G0Y2T8_APHCR</name>
<protein>
    <submittedName>
        <fullName evidence="1">Uncharacterized protein</fullName>
    </submittedName>
</protein>
<gene>
    <name evidence="1" type="ORF">FWK35_00018138</name>
</gene>
<sequence>MDSNVFISVGLDASVLLNCVVHINVNSRFSLLENLNFSKPEYLHTDEYKIITVLQCRGVNIVSIKCLLDDQSRNAAVIGPQAAFSKVCKSFGVYEQYPFKQDENPGDFIFCTSIPFISYRVSENKNANPLFEKQTSPTTSVDVFTFPSM</sequence>
<accession>A0A6G0Y2T8</accession>
<comment type="caution">
    <text evidence="1">The sequence shown here is derived from an EMBL/GenBank/DDBJ whole genome shotgun (WGS) entry which is preliminary data.</text>
</comment>
<evidence type="ECO:0000313" key="2">
    <source>
        <dbReference type="Proteomes" id="UP000478052"/>
    </source>
</evidence>
<organism evidence="1 2">
    <name type="scientific">Aphis craccivora</name>
    <name type="common">Cowpea aphid</name>
    <dbReference type="NCBI Taxonomy" id="307492"/>
    <lineage>
        <taxon>Eukaryota</taxon>
        <taxon>Metazoa</taxon>
        <taxon>Ecdysozoa</taxon>
        <taxon>Arthropoda</taxon>
        <taxon>Hexapoda</taxon>
        <taxon>Insecta</taxon>
        <taxon>Pterygota</taxon>
        <taxon>Neoptera</taxon>
        <taxon>Paraneoptera</taxon>
        <taxon>Hemiptera</taxon>
        <taxon>Sternorrhyncha</taxon>
        <taxon>Aphidomorpha</taxon>
        <taxon>Aphidoidea</taxon>
        <taxon>Aphididae</taxon>
        <taxon>Aphidini</taxon>
        <taxon>Aphis</taxon>
        <taxon>Aphis</taxon>
    </lineage>
</organism>
<keyword evidence="2" id="KW-1185">Reference proteome</keyword>
<dbReference type="AlphaFoldDB" id="A0A6G0Y2T8"/>